<feature type="compositionally biased region" description="Basic and acidic residues" evidence="21">
    <location>
        <begin position="56"/>
        <end position="74"/>
    </location>
</feature>
<dbReference type="Pfam" id="PF04408">
    <property type="entry name" value="WHD_HA2"/>
    <property type="match status" value="1"/>
</dbReference>
<evidence type="ECO:0000256" key="19">
    <source>
        <dbReference type="ARBA" id="ARBA00080917"/>
    </source>
</evidence>
<evidence type="ECO:0000256" key="18">
    <source>
        <dbReference type="ARBA" id="ARBA00070009"/>
    </source>
</evidence>
<dbReference type="InterPro" id="IPR011709">
    <property type="entry name" value="DEAD-box_helicase_OB_fold"/>
</dbReference>
<dbReference type="FunFam" id="1.20.120.1080:FF:000001">
    <property type="entry name" value="Pre-mRNA-splicing factor ATP-dependent RNA helicase"/>
    <property type="match status" value="1"/>
</dbReference>
<evidence type="ECO:0000256" key="11">
    <source>
        <dbReference type="ARBA" id="ARBA00022843"/>
    </source>
</evidence>
<dbReference type="PANTHER" id="PTHR18934:SF91">
    <property type="entry name" value="PRE-MRNA-SPLICING FACTOR ATP-DEPENDENT RNA HELICASE PRP16"/>
    <property type="match status" value="1"/>
</dbReference>
<feature type="region of interest" description="Disordered" evidence="21">
    <location>
        <begin position="56"/>
        <end position="326"/>
    </location>
</feature>
<evidence type="ECO:0000256" key="17">
    <source>
        <dbReference type="ARBA" id="ARBA00062997"/>
    </source>
</evidence>
<keyword evidence="4" id="KW-0597">Phosphoprotein</keyword>
<dbReference type="InterPro" id="IPR048333">
    <property type="entry name" value="HA2_WH"/>
</dbReference>
<evidence type="ECO:0000256" key="8">
    <source>
        <dbReference type="ARBA" id="ARBA00022801"/>
    </source>
</evidence>
<feature type="region of interest" description="Disordered" evidence="21">
    <location>
        <begin position="1130"/>
        <end position="1183"/>
    </location>
</feature>
<protein>
    <recommendedName>
        <fullName evidence="18">Pre-mRNA-splicing factor ATP-dependent RNA helicase PRP16</fullName>
        <ecNumber evidence="2">3.6.4.13</ecNumber>
    </recommendedName>
    <alternativeName>
        <fullName evidence="19">ATP-dependent RNA helicase DHX38</fullName>
    </alternativeName>
    <alternativeName>
        <fullName evidence="20">DEAH box protein 38</fullName>
    </alternativeName>
</protein>
<feature type="compositionally biased region" description="Basic and acidic residues" evidence="21">
    <location>
        <begin position="139"/>
        <end position="217"/>
    </location>
</feature>
<dbReference type="GO" id="GO:0005524">
    <property type="term" value="F:ATP binding"/>
    <property type="evidence" value="ECO:0007669"/>
    <property type="project" value="UniProtKB-KW"/>
</dbReference>
<evidence type="ECO:0000313" key="24">
    <source>
        <dbReference type="Ensembl" id="ENSOKIP00005104495.1"/>
    </source>
</evidence>
<comment type="function">
    <text evidence="16">Probable ATP-binding RNA helicase. Involved in pre-mRNA splicing as component of the spliceosome.</text>
</comment>
<evidence type="ECO:0000256" key="14">
    <source>
        <dbReference type="ARBA" id="ARBA00038040"/>
    </source>
</evidence>
<dbReference type="FunFam" id="3.40.50.300:FF:004736">
    <property type="entry name" value="Pre-mRNA-splicing factor ATP-dependent RNA helicase PRP16"/>
    <property type="match status" value="1"/>
</dbReference>
<evidence type="ECO:0000256" key="21">
    <source>
        <dbReference type="SAM" id="MobiDB-lite"/>
    </source>
</evidence>
<proteinExistence type="inferred from homology"/>
<dbReference type="PROSITE" id="PS00690">
    <property type="entry name" value="DEAH_ATP_HELICASE"/>
    <property type="match status" value="1"/>
</dbReference>
<evidence type="ECO:0000256" key="20">
    <source>
        <dbReference type="ARBA" id="ARBA00083364"/>
    </source>
</evidence>
<feature type="compositionally biased region" description="Basic and acidic residues" evidence="21">
    <location>
        <begin position="317"/>
        <end position="326"/>
    </location>
</feature>
<evidence type="ECO:0000256" key="10">
    <source>
        <dbReference type="ARBA" id="ARBA00022840"/>
    </source>
</evidence>
<feature type="domain" description="Helicase ATP-binding" evidence="22">
    <location>
        <begin position="552"/>
        <end position="715"/>
    </location>
</feature>
<feature type="region of interest" description="Disordered" evidence="21">
    <location>
        <begin position="486"/>
        <end position="506"/>
    </location>
</feature>
<comment type="catalytic activity">
    <reaction evidence="15">
        <text>ATP + H2O = ADP + phosphate + H(+)</text>
        <dbReference type="Rhea" id="RHEA:13065"/>
        <dbReference type="ChEBI" id="CHEBI:15377"/>
        <dbReference type="ChEBI" id="CHEBI:15378"/>
        <dbReference type="ChEBI" id="CHEBI:30616"/>
        <dbReference type="ChEBI" id="CHEBI:43474"/>
        <dbReference type="ChEBI" id="CHEBI:456216"/>
        <dbReference type="EC" id="3.6.4.13"/>
    </reaction>
</comment>
<reference evidence="24" key="2">
    <citation type="submission" date="2025-09" db="UniProtKB">
        <authorList>
            <consortium name="Ensembl"/>
        </authorList>
    </citation>
    <scope>IDENTIFICATION</scope>
</reference>
<dbReference type="FunFam" id="3.40.50.300:FF:000313">
    <property type="entry name" value="Pre-mRNA-splicing factor ATP-dependent RNA helicase PRP16"/>
    <property type="match status" value="1"/>
</dbReference>
<evidence type="ECO:0000256" key="2">
    <source>
        <dbReference type="ARBA" id="ARBA00012552"/>
    </source>
</evidence>
<dbReference type="CDD" id="cd17983">
    <property type="entry name" value="DEXHc_DHX38"/>
    <property type="match status" value="1"/>
</dbReference>
<feature type="compositionally biased region" description="Basic and acidic residues" evidence="21">
    <location>
        <begin position="81"/>
        <end position="92"/>
    </location>
</feature>
<keyword evidence="3" id="KW-1017">Isopeptide bond</keyword>
<comment type="subunit">
    <text evidence="17">Identified in the spliceosome C complex.</text>
</comment>
<evidence type="ECO:0000256" key="9">
    <source>
        <dbReference type="ARBA" id="ARBA00022806"/>
    </source>
</evidence>
<dbReference type="Proteomes" id="UP000694557">
    <property type="component" value="Unassembled WGS sequence"/>
</dbReference>
<dbReference type="AlphaFoldDB" id="A0A8C7KSE6"/>
<dbReference type="SMART" id="SM00487">
    <property type="entry name" value="DEXDc"/>
    <property type="match status" value="1"/>
</dbReference>
<evidence type="ECO:0000256" key="4">
    <source>
        <dbReference type="ARBA" id="ARBA00022553"/>
    </source>
</evidence>
<dbReference type="Gene3D" id="3.40.50.300">
    <property type="entry name" value="P-loop containing nucleotide triphosphate hydrolases"/>
    <property type="match status" value="2"/>
</dbReference>
<dbReference type="PANTHER" id="PTHR18934">
    <property type="entry name" value="ATP-DEPENDENT RNA HELICASE"/>
    <property type="match status" value="1"/>
</dbReference>
<dbReference type="Gene3D" id="1.20.120.1080">
    <property type="match status" value="1"/>
</dbReference>
<evidence type="ECO:0000256" key="16">
    <source>
        <dbReference type="ARBA" id="ARBA00053124"/>
    </source>
</evidence>
<sequence>MEDDASLHRLEGSDPTAQVCGLIVKKKSAAVEPHVFRAPTPRTSLLGLDLLAAQKRKEREGKEQAEADSDDRNNKKSKVSSYKDWEEGKSDSGSDEEDKDEEDQGGRKESSRKYRVTGSETPSNPGGVSEEFRRKHQQREKDRREHGMYASSKEDKNREREKDRERIRDTDRDRRGERDRSERSERSQREGWSSERISRGSKREEPPTPQTRPKDGTPSRTSWDEDDGGYASSRRSHWESPSPAPSHKDSDKSERSERSPRSGRESRYPDDTPLPTPSYKYNEWANDRKHLGSTPRLSRGKGKNEGEDGIAFDNDDEKQQWEEDQKQADRDWYMMDEGYDEFHNPLTSTSEDYVKKREQILQKQTQKRISAQRRQINEDNERWETNRMLTSGVVQRLEVDDDFEEDNAAKVHLLVHNLVPPFLDGRIVFTKQPEPVIPVKDATSDMAIISRKGSQLVRKHREQKERKKAQQKHWELAGTKLGDIMGIKKTEDGDSSGGKPVGEDGRVDYRTDQKFADHMKDKSEASSEFAKKKTLLEQRQYLPIFAVRQQLLNIIRDNSIVIVVGETGSGKTTQLTQYLHEDGYTSYGMVGCTQPRRVAAMSVAKRVSEELGSNLGEEVGYAIRFEDCTSEKTVIKYMTDGILLRESLRESDLDHYSAVIMDEAHERSLNTDVLFGLLREVVSRRSDLKLIVTSATMDSDKFAAFFGNVPIFHIPGRTFPVDILFSKTPQEDYVEAAVKQALQIHLSGMGGDILIFMPGQEDIEVTSDQIVERLEDLESAPPLTVLPIYSQLPSDLQAKIFQKAPDGVRKCIVATNIAETSLTVDGIMFVVDAGYCKLKVFNPRIGMDALQVYPISQANANQRAGRAGRTGPGQCYRLYTQSAFKNEMLTTTIPEIQRTNLANVVLLLKSLGVQDLLLFHFMDPPPEDNMLNSMYQLWILGALDNTGSLTPTGRLMVEFPLDPALSKMLIVSCDMGCSADILIIVSMLSVPAIFYRPKGREEESDQVREKFSVPESDHLTYLNVYLQWKNNNYSSIWCNEHFIHTKAMRKVRPSMCIQCIGDSLFGMGYTPDYITYHELVMTTKEYMQCVTAVDGEWLAELGPMFYSVKQAGKSRMENRRRAKEEITNMEEEMSLAEQQLRSRREDQDRKSNVGSVRAVKICTPGRKEEAPMTPKRTPARFGL</sequence>
<evidence type="ECO:0000256" key="15">
    <source>
        <dbReference type="ARBA" id="ARBA00047984"/>
    </source>
</evidence>
<dbReference type="Pfam" id="PF21010">
    <property type="entry name" value="HA2_C"/>
    <property type="match status" value="1"/>
</dbReference>
<dbReference type="InterPro" id="IPR014001">
    <property type="entry name" value="Helicase_ATP-bd"/>
</dbReference>
<dbReference type="GO" id="GO:0034458">
    <property type="term" value="F:3'-5' RNA helicase activity"/>
    <property type="evidence" value="ECO:0007669"/>
    <property type="project" value="TreeGrafter"/>
</dbReference>
<evidence type="ECO:0000256" key="3">
    <source>
        <dbReference type="ARBA" id="ARBA00022499"/>
    </source>
</evidence>
<evidence type="ECO:0000256" key="1">
    <source>
        <dbReference type="ARBA" id="ARBA00004123"/>
    </source>
</evidence>
<reference evidence="24" key="1">
    <citation type="submission" date="2025-08" db="UniProtKB">
        <authorList>
            <consortium name="Ensembl"/>
        </authorList>
    </citation>
    <scope>IDENTIFICATION</scope>
</reference>
<dbReference type="Pfam" id="PF00270">
    <property type="entry name" value="DEAD"/>
    <property type="match status" value="1"/>
</dbReference>
<gene>
    <name evidence="24" type="primary">DHX38</name>
    <name evidence="24" type="synonym">LOC109895395</name>
</gene>
<dbReference type="GO" id="GO:0016787">
    <property type="term" value="F:hydrolase activity"/>
    <property type="evidence" value="ECO:0007669"/>
    <property type="project" value="UniProtKB-KW"/>
</dbReference>
<keyword evidence="11" id="KW-0832">Ubl conjugation</keyword>
<feature type="compositionally biased region" description="Acidic residues" evidence="21">
    <location>
        <begin position="93"/>
        <end position="103"/>
    </location>
</feature>
<evidence type="ECO:0000256" key="7">
    <source>
        <dbReference type="ARBA" id="ARBA00022741"/>
    </source>
</evidence>
<evidence type="ECO:0000259" key="22">
    <source>
        <dbReference type="PROSITE" id="PS51192"/>
    </source>
</evidence>
<keyword evidence="12" id="KW-0508">mRNA splicing</keyword>
<feature type="domain" description="Helicase C-terminal" evidence="23">
    <location>
        <begin position="737"/>
        <end position="912"/>
    </location>
</feature>
<dbReference type="InterPro" id="IPR002464">
    <property type="entry name" value="DNA/RNA_helicase_DEAH_CS"/>
</dbReference>
<dbReference type="InterPro" id="IPR007502">
    <property type="entry name" value="Helicase-assoc_dom"/>
</dbReference>
<evidence type="ECO:0000256" key="6">
    <source>
        <dbReference type="ARBA" id="ARBA00022728"/>
    </source>
</evidence>
<accession>A0A8C7KSE6</accession>
<comment type="similarity">
    <text evidence="14">Belongs to the DEAD box helicase family. DEAH subfamily. PRP16 sub-subfamily.</text>
</comment>
<dbReference type="PROSITE" id="PS51194">
    <property type="entry name" value="HELICASE_CTER"/>
    <property type="match status" value="1"/>
</dbReference>
<feature type="compositionally biased region" description="Basic and acidic residues" evidence="21">
    <location>
        <begin position="1140"/>
        <end position="1151"/>
    </location>
</feature>
<name>A0A8C7KSE6_ONCKI</name>
<feature type="compositionally biased region" description="Basic and acidic residues" evidence="21">
    <location>
        <begin position="246"/>
        <end position="270"/>
    </location>
</feature>
<evidence type="ECO:0000313" key="25">
    <source>
        <dbReference type="Proteomes" id="UP000694557"/>
    </source>
</evidence>
<dbReference type="PROSITE" id="PS51192">
    <property type="entry name" value="HELICASE_ATP_BIND_1"/>
    <property type="match status" value="1"/>
</dbReference>
<keyword evidence="6" id="KW-0747">Spliceosome</keyword>
<dbReference type="SUPFAM" id="SSF52540">
    <property type="entry name" value="P-loop containing nucleoside triphosphate hydrolases"/>
    <property type="match status" value="1"/>
</dbReference>
<keyword evidence="7" id="KW-0547">Nucleotide-binding</keyword>
<dbReference type="Pfam" id="PF07717">
    <property type="entry name" value="OB_NTP_bind"/>
    <property type="match status" value="1"/>
</dbReference>
<organism evidence="24 25">
    <name type="scientific">Oncorhynchus kisutch</name>
    <name type="common">Coho salmon</name>
    <name type="synonym">Salmo kisutch</name>
    <dbReference type="NCBI Taxonomy" id="8019"/>
    <lineage>
        <taxon>Eukaryota</taxon>
        <taxon>Metazoa</taxon>
        <taxon>Chordata</taxon>
        <taxon>Craniata</taxon>
        <taxon>Vertebrata</taxon>
        <taxon>Euteleostomi</taxon>
        <taxon>Actinopterygii</taxon>
        <taxon>Neopterygii</taxon>
        <taxon>Teleostei</taxon>
        <taxon>Protacanthopterygii</taxon>
        <taxon>Salmoniformes</taxon>
        <taxon>Salmonidae</taxon>
        <taxon>Salmoninae</taxon>
        <taxon>Oncorhynchus</taxon>
    </lineage>
</organism>
<dbReference type="SMART" id="SM00847">
    <property type="entry name" value="HA2"/>
    <property type="match status" value="1"/>
</dbReference>
<dbReference type="InterPro" id="IPR027417">
    <property type="entry name" value="P-loop_NTPase"/>
</dbReference>
<dbReference type="CDD" id="cd18791">
    <property type="entry name" value="SF2_C_RHA"/>
    <property type="match status" value="1"/>
</dbReference>
<dbReference type="Pfam" id="PF00271">
    <property type="entry name" value="Helicase_C"/>
    <property type="match status" value="1"/>
</dbReference>
<comment type="subcellular location">
    <subcellularLocation>
        <location evidence="1">Nucleus</location>
    </subcellularLocation>
</comment>
<dbReference type="GeneTree" id="ENSGT00940000156898"/>
<dbReference type="Ensembl" id="ENSOKIT00005111986.1">
    <property type="protein sequence ID" value="ENSOKIP00005104495.1"/>
    <property type="gene ID" value="ENSOKIG00005045471.1"/>
</dbReference>
<dbReference type="SMART" id="SM00490">
    <property type="entry name" value="HELICc"/>
    <property type="match status" value="1"/>
</dbReference>
<evidence type="ECO:0000256" key="13">
    <source>
        <dbReference type="ARBA" id="ARBA00023242"/>
    </source>
</evidence>
<evidence type="ECO:0000256" key="12">
    <source>
        <dbReference type="ARBA" id="ARBA00023187"/>
    </source>
</evidence>
<dbReference type="GO" id="GO:0005681">
    <property type="term" value="C:spliceosomal complex"/>
    <property type="evidence" value="ECO:0007669"/>
    <property type="project" value="UniProtKB-KW"/>
</dbReference>
<keyword evidence="10" id="KW-0067">ATP-binding</keyword>
<evidence type="ECO:0000256" key="5">
    <source>
        <dbReference type="ARBA" id="ARBA00022664"/>
    </source>
</evidence>
<feature type="compositionally biased region" description="Acidic residues" evidence="21">
    <location>
        <begin position="307"/>
        <end position="316"/>
    </location>
</feature>
<keyword evidence="5" id="KW-0507">mRNA processing</keyword>
<dbReference type="GO" id="GO:0003723">
    <property type="term" value="F:RNA binding"/>
    <property type="evidence" value="ECO:0007669"/>
    <property type="project" value="TreeGrafter"/>
</dbReference>
<dbReference type="InterPro" id="IPR011545">
    <property type="entry name" value="DEAD/DEAH_box_helicase_dom"/>
</dbReference>
<keyword evidence="13" id="KW-0539">Nucleus</keyword>
<evidence type="ECO:0000259" key="23">
    <source>
        <dbReference type="PROSITE" id="PS51194"/>
    </source>
</evidence>
<dbReference type="EC" id="3.6.4.13" evidence="2"/>
<keyword evidence="9" id="KW-0347">Helicase</keyword>
<dbReference type="InterPro" id="IPR001650">
    <property type="entry name" value="Helicase_C-like"/>
</dbReference>
<keyword evidence="8" id="KW-0378">Hydrolase</keyword>
<dbReference type="GO" id="GO:0000398">
    <property type="term" value="P:mRNA splicing, via spliceosome"/>
    <property type="evidence" value="ECO:0007669"/>
    <property type="project" value="UniProtKB-ARBA"/>
</dbReference>
<keyword evidence="25" id="KW-1185">Reference proteome</keyword>